<sequence length="461" mass="53592">MENRKSKILFVFRSYNHLPTFRKSVRLLADRGHEVSVLFHGGLTDNTLEEIRQFEGNPDNITYDWTMPSQRGGTFVFHSREVLNYRKHLLKAGGLQFYAERWRGYLHPKLQKIFAWRIARELVKTGLAGWFLKLIERLTPPQSDVLSHLRNLNPDIVAVTPLNQRYSSMELEYLKAAVTLGVPSVLLMGSWDHITSKGIYHIVPDVSLIWNEEQVQEMWEHHRIPRDNLRIVGAPTLDHWLDFDDPTPREIFCKNYRLRPDDSIIMYCCSSNVIIGSETASVTELRKILDESADERLKRTQIIFRPHPKNFKIYEKLQLPGVTVIPRGDVLYGKLEGQRIFYDTLMHSSLVFGINTSAMLDAMLLGKPVIALYKDQYTATQVEMYHFNSLLHMGAIEFAKTPDEIRKAILDIFEGRDVRKEKRERFIRDFIRPRGIKISANEVIADEIEDILKSSKHSLLF</sequence>
<proteinExistence type="predicted"/>
<reference evidence="1 2" key="1">
    <citation type="journal article" date="2016" name="Nat. Commun.">
        <title>Thousands of microbial genomes shed light on interconnected biogeochemical processes in an aquifer system.</title>
        <authorList>
            <person name="Anantharaman K."/>
            <person name="Brown C.T."/>
            <person name="Hug L.A."/>
            <person name="Sharon I."/>
            <person name="Castelle C.J."/>
            <person name="Probst A.J."/>
            <person name="Thomas B.C."/>
            <person name="Singh A."/>
            <person name="Wilkins M.J."/>
            <person name="Karaoz U."/>
            <person name="Brodie E.L."/>
            <person name="Williams K.H."/>
            <person name="Hubbard S.S."/>
            <person name="Banfield J.F."/>
        </authorList>
    </citation>
    <scope>NUCLEOTIDE SEQUENCE [LARGE SCALE GENOMIC DNA]</scope>
</reference>
<organism evidence="1 2">
    <name type="scientific">Candidatus Wolfebacteria bacterium RIFCSPLOWO2_01_FULL_47_17b</name>
    <dbReference type="NCBI Taxonomy" id="1802558"/>
    <lineage>
        <taxon>Bacteria</taxon>
        <taxon>Candidatus Wolfeibacteriota</taxon>
    </lineage>
</organism>
<evidence type="ECO:0008006" key="3">
    <source>
        <dbReference type="Google" id="ProtNLM"/>
    </source>
</evidence>
<evidence type="ECO:0000313" key="1">
    <source>
        <dbReference type="EMBL" id="OGM93694.1"/>
    </source>
</evidence>
<dbReference type="SUPFAM" id="SSF53756">
    <property type="entry name" value="UDP-Glycosyltransferase/glycogen phosphorylase"/>
    <property type="match status" value="1"/>
</dbReference>
<dbReference type="AlphaFoldDB" id="A0A1F8DYP4"/>
<dbReference type="Proteomes" id="UP000177011">
    <property type="component" value="Unassembled WGS sequence"/>
</dbReference>
<name>A0A1F8DYP4_9BACT</name>
<dbReference type="EMBL" id="MGIS01000008">
    <property type="protein sequence ID" value="OGM93694.1"/>
    <property type="molecule type" value="Genomic_DNA"/>
</dbReference>
<gene>
    <name evidence="1" type="ORF">A2935_01575</name>
</gene>
<dbReference type="Gene3D" id="3.40.50.12580">
    <property type="match status" value="1"/>
</dbReference>
<dbReference type="InterPro" id="IPR043148">
    <property type="entry name" value="TagF_C"/>
</dbReference>
<accession>A0A1F8DYP4</accession>
<comment type="caution">
    <text evidence="1">The sequence shown here is derived from an EMBL/GenBank/DDBJ whole genome shotgun (WGS) entry which is preliminary data.</text>
</comment>
<protein>
    <recommendedName>
        <fullName evidence="3">UDP-N-acetylglucosamine 2-epimerase domain-containing protein</fullName>
    </recommendedName>
</protein>
<evidence type="ECO:0000313" key="2">
    <source>
        <dbReference type="Proteomes" id="UP000177011"/>
    </source>
</evidence>